<name>A0A0A8ZEH9_ARUDO</name>
<dbReference type="AlphaFoldDB" id="A0A0A8ZEH9"/>
<organism evidence="2">
    <name type="scientific">Arundo donax</name>
    <name type="common">Giant reed</name>
    <name type="synonym">Donax arundinaceus</name>
    <dbReference type="NCBI Taxonomy" id="35708"/>
    <lineage>
        <taxon>Eukaryota</taxon>
        <taxon>Viridiplantae</taxon>
        <taxon>Streptophyta</taxon>
        <taxon>Embryophyta</taxon>
        <taxon>Tracheophyta</taxon>
        <taxon>Spermatophyta</taxon>
        <taxon>Magnoliopsida</taxon>
        <taxon>Liliopsida</taxon>
        <taxon>Poales</taxon>
        <taxon>Poaceae</taxon>
        <taxon>PACMAD clade</taxon>
        <taxon>Arundinoideae</taxon>
        <taxon>Arundineae</taxon>
        <taxon>Arundo</taxon>
    </lineage>
</organism>
<reference evidence="2" key="2">
    <citation type="journal article" date="2015" name="Data Brief">
        <title>Shoot transcriptome of the giant reed, Arundo donax.</title>
        <authorList>
            <person name="Barrero R.A."/>
            <person name="Guerrero F.D."/>
            <person name="Moolhuijzen P."/>
            <person name="Goolsby J.A."/>
            <person name="Tidwell J."/>
            <person name="Bellgard S.E."/>
            <person name="Bellgard M.I."/>
        </authorList>
    </citation>
    <scope>NUCLEOTIDE SEQUENCE</scope>
    <source>
        <tissue evidence="2">Shoot tissue taken approximately 20 cm above the soil surface</tissue>
    </source>
</reference>
<keyword evidence="1" id="KW-0732">Signal</keyword>
<reference evidence="2" key="1">
    <citation type="submission" date="2014-09" db="EMBL/GenBank/DDBJ databases">
        <authorList>
            <person name="Magalhaes I.L.F."/>
            <person name="Oliveira U."/>
            <person name="Santos F.R."/>
            <person name="Vidigal T.H.D.A."/>
            <person name="Brescovit A.D."/>
            <person name="Santos A.J."/>
        </authorList>
    </citation>
    <scope>NUCLEOTIDE SEQUENCE</scope>
    <source>
        <tissue evidence="2">Shoot tissue taken approximately 20 cm above the soil surface</tissue>
    </source>
</reference>
<sequence>MTMLVVAVVLIPLGLACSLPPVIAVTHPVCSCSHKNTTNSTANPQN</sequence>
<evidence type="ECO:0000313" key="2">
    <source>
        <dbReference type="EMBL" id="JAD35110.1"/>
    </source>
</evidence>
<proteinExistence type="predicted"/>
<dbReference type="EMBL" id="GBRH01262785">
    <property type="protein sequence ID" value="JAD35110.1"/>
    <property type="molecule type" value="Transcribed_RNA"/>
</dbReference>
<feature type="chain" id="PRO_5002045087" evidence="1">
    <location>
        <begin position="19"/>
        <end position="46"/>
    </location>
</feature>
<protein>
    <submittedName>
        <fullName evidence="2">Uncharacterized protein</fullName>
    </submittedName>
</protein>
<feature type="signal peptide" evidence="1">
    <location>
        <begin position="1"/>
        <end position="18"/>
    </location>
</feature>
<accession>A0A0A8ZEH9</accession>
<evidence type="ECO:0000256" key="1">
    <source>
        <dbReference type="SAM" id="SignalP"/>
    </source>
</evidence>